<reference evidence="3 4" key="1">
    <citation type="submission" date="2020-08" db="EMBL/GenBank/DDBJ databases">
        <title>Bridging the membrane lipid divide: bacteria of the FCB group superphylum have the potential to synthesize archaeal ether lipids.</title>
        <authorList>
            <person name="Villanueva L."/>
            <person name="Von Meijenfeldt F.A.B."/>
            <person name="Westbye A.B."/>
            <person name="Yadav S."/>
            <person name="Hopmans E.C."/>
            <person name="Dutilh B.E."/>
            <person name="Sinninghe Damste J.S."/>
        </authorList>
    </citation>
    <scope>NUCLEOTIDE SEQUENCE [LARGE SCALE GENOMIC DNA]</scope>
    <source>
        <strain evidence="3">NIOZ-UU27</strain>
    </source>
</reference>
<name>A0A8J6MZS8_9DELT</name>
<dbReference type="InterPro" id="IPR036291">
    <property type="entry name" value="NAD(P)-bd_dom_sf"/>
</dbReference>
<dbReference type="Gene3D" id="3.90.25.10">
    <property type="entry name" value="UDP-galactose 4-epimerase, domain 1"/>
    <property type="match status" value="1"/>
</dbReference>
<accession>A0A8J6MZS8</accession>
<protein>
    <submittedName>
        <fullName evidence="3">NAD-dependent epimerase/dehydratase family protein</fullName>
    </submittedName>
</protein>
<evidence type="ECO:0000259" key="2">
    <source>
        <dbReference type="Pfam" id="PF01370"/>
    </source>
</evidence>
<dbReference type="Proteomes" id="UP000650524">
    <property type="component" value="Unassembled WGS sequence"/>
</dbReference>
<dbReference type="AlphaFoldDB" id="A0A8J6MZS8"/>
<comment type="similarity">
    <text evidence="1">Belongs to the NAD(P)-dependent epimerase/dehydratase family.</text>
</comment>
<sequence>MKVLVTGGAGFIGSNVVDGLITAGHQVLVVDNLYTGKRSNVNPEAQFFELDIRAPQTAELIKRERPDIIDHHAAQMSVPDSVSDPLFDADVNIKGLLNLLEAARKSGTGKFIFISSGGAIYGEASEYPTSEGYQPQPLSPYAVSKFSSEHYLEYYRHQYGLDYTTLRYANIYGPHQIPHGEAGVVAIFMDNLLKERQSTLNHFLEDEKGMVRDYCYVGDVVKANLLALEKGAGDFFNIGTGVGTKTSELYNAIVKTFKEMMPELPEKLATLRKQVARPGDLTKSCLIIEKAHRVLGWVPETTLQKGLQETLKWRVNMP</sequence>
<feature type="domain" description="NAD-dependent epimerase/dehydratase" evidence="2">
    <location>
        <begin position="3"/>
        <end position="239"/>
    </location>
</feature>
<dbReference type="SUPFAM" id="SSF51735">
    <property type="entry name" value="NAD(P)-binding Rossmann-fold domains"/>
    <property type="match status" value="1"/>
</dbReference>
<dbReference type="Gene3D" id="3.40.50.720">
    <property type="entry name" value="NAD(P)-binding Rossmann-like Domain"/>
    <property type="match status" value="1"/>
</dbReference>
<dbReference type="Pfam" id="PF01370">
    <property type="entry name" value="Epimerase"/>
    <property type="match status" value="1"/>
</dbReference>
<dbReference type="PANTHER" id="PTHR43000">
    <property type="entry name" value="DTDP-D-GLUCOSE 4,6-DEHYDRATASE-RELATED"/>
    <property type="match status" value="1"/>
</dbReference>
<evidence type="ECO:0000313" key="3">
    <source>
        <dbReference type="EMBL" id="MBC8177431.1"/>
    </source>
</evidence>
<dbReference type="EMBL" id="JACNJD010000208">
    <property type="protein sequence ID" value="MBC8177431.1"/>
    <property type="molecule type" value="Genomic_DNA"/>
</dbReference>
<evidence type="ECO:0000256" key="1">
    <source>
        <dbReference type="ARBA" id="ARBA00007637"/>
    </source>
</evidence>
<gene>
    <name evidence="3" type="ORF">H8E19_08505</name>
</gene>
<comment type="caution">
    <text evidence="3">The sequence shown here is derived from an EMBL/GenBank/DDBJ whole genome shotgun (WGS) entry which is preliminary data.</text>
</comment>
<organism evidence="3 4">
    <name type="scientific">Candidatus Desulfacyla euxinica</name>
    <dbReference type="NCBI Taxonomy" id="2841693"/>
    <lineage>
        <taxon>Bacteria</taxon>
        <taxon>Deltaproteobacteria</taxon>
        <taxon>Candidatus Desulfacyla</taxon>
    </lineage>
</organism>
<dbReference type="InterPro" id="IPR001509">
    <property type="entry name" value="Epimerase_deHydtase"/>
</dbReference>
<proteinExistence type="inferred from homology"/>
<evidence type="ECO:0000313" key="4">
    <source>
        <dbReference type="Proteomes" id="UP000650524"/>
    </source>
</evidence>